<reference evidence="7" key="3">
    <citation type="submission" date="2015-08" db="EMBL/GenBank/DDBJ databases">
        <title>Draft Genome Sequence of a Heterotrophic Facultative Anaerobic Bacterium Ardenticatena maritima Strain 110S.</title>
        <authorList>
            <person name="Kawaichi S."/>
            <person name="Yoshida T."/>
            <person name="Sako Y."/>
            <person name="Nakamura R."/>
        </authorList>
    </citation>
    <scope>NUCLEOTIDE SEQUENCE [LARGE SCALE GENOMIC DNA]</scope>
    <source>
        <strain evidence="7">110S</strain>
    </source>
</reference>
<dbReference type="RefSeq" id="WP_054492341.1">
    <property type="nucleotide sequence ID" value="NZ_BBZA01000056.1"/>
</dbReference>
<name>A0A0M9UC02_9CHLR</name>
<reference evidence="5" key="1">
    <citation type="journal article" date="2015" name="Genome Announc.">
        <title>Draft Genome Sequence of a Heterotrophic Facultative Anaerobic Thermophilic Bacterium, Ardenticatena maritima Strain 110ST.</title>
        <authorList>
            <person name="Kawaichi S."/>
            <person name="Yoshida T."/>
            <person name="Sako Y."/>
            <person name="Nakamura R."/>
        </authorList>
    </citation>
    <scope>NUCLEOTIDE SEQUENCE [LARGE SCALE GENOMIC DNA]</scope>
    <source>
        <strain evidence="5">110S</strain>
    </source>
</reference>
<feature type="domain" description="Purine catabolism PurC-like" evidence="2">
    <location>
        <begin position="22"/>
        <end position="129"/>
    </location>
</feature>
<dbReference type="STRING" id="872965.SE16_05275"/>
<evidence type="ECO:0000259" key="2">
    <source>
        <dbReference type="Pfam" id="PF07905"/>
    </source>
</evidence>
<protein>
    <recommendedName>
        <fullName evidence="9">PucR C-terminal helix-turn-helix domain-containing protein</fullName>
    </recommendedName>
</protein>
<reference evidence="6 8" key="2">
    <citation type="submission" date="2015-07" db="EMBL/GenBank/DDBJ databases">
        <title>Whole genome sequence of Ardenticatena maritima DSM 23922.</title>
        <authorList>
            <person name="Hemp J."/>
            <person name="Ward L.M."/>
            <person name="Pace L.A."/>
            <person name="Fischer W.W."/>
        </authorList>
    </citation>
    <scope>NUCLEOTIDE SEQUENCE [LARGE SCALE GENOMIC DNA]</scope>
    <source>
        <strain evidence="6 8">110S</strain>
    </source>
</reference>
<dbReference type="AlphaFoldDB" id="A0A0M9UC02"/>
<dbReference type="Gene3D" id="1.10.10.2840">
    <property type="entry name" value="PucR C-terminal helix-turn-helix domain"/>
    <property type="match status" value="1"/>
</dbReference>
<dbReference type="InterPro" id="IPR051448">
    <property type="entry name" value="CdaR-like_regulators"/>
</dbReference>
<dbReference type="Pfam" id="PF13556">
    <property type="entry name" value="HTH_30"/>
    <property type="match status" value="1"/>
</dbReference>
<dbReference type="EMBL" id="LGKN01000004">
    <property type="protein sequence ID" value="KPL88258.1"/>
    <property type="molecule type" value="Genomic_DNA"/>
</dbReference>
<dbReference type="InterPro" id="IPR042070">
    <property type="entry name" value="PucR_C-HTH_sf"/>
</dbReference>
<feature type="domain" description="PucR C-terminal helix-turn-helix" evidence="3">
    <location>
        <begin position="441"/>
        <end position="498"/>
    </location>
</feature>
<evidence type="ECO:0000313" key="6">
    <source>
        <dbReference type="EMBL" id="KPL88258.1"/>
    </source>
</evidence>
<dbReference type="OrthoDB" id="143422at2"/>
<keyword evidence="7" id="KW-1185">Reference proteome</keyword>
<accession>A0A0M9UC02</accession>
<organism evidence="5 7">
    <name type="scientific">Ardenticatena maritima</name>
    <dbReference type="NCBI Taxonomy" id="872965"/>
    <lineage>
        <taxon>Bacteria</taxon>
        <taxon>Bacillati</taxon>
        <taxon>Chloroflexota</taxon>
        <taxon>Ardenticatenia</taxon>
        <taxon>Ardenticatenales</taxon>
        <taxon>Ardenticatenaceae</taxon>
        <taxon>Ardenticatena</taxon>
    </lineage>
</organism>
<dbReference type="FunCoup" id="A0A0M9UC02">
    <property type="interactions" value="22"/>
</dbReference>
<dbReference type="Proteomes" id="UP000050502">
    <property type="component" value="Unassembled WGS sequence"/>
</dbReference>
<dbReference type="EMBL" id="BBZA01000056">
    <property type="protein sequence ID" value="GAP62410.1"/>
    <property type="molecule type" value="Genomic_DNA"/>
</dbReference>
<dbReference type="InterPro" id="IPR025736">
    <property type="entry name" value="PucR_C-HTH_dom"/>
</dbReference>
<feature type="domain" description="CdaR GGDEF-like" evidence="4">
    <location>
        <begin position="271"/>
        <end position="387"/>
    </location>
</feature>
<dbReference type="InterPro" id="IPR041522">
    <property type="entry name" value="CdaR_GGDEF"/>
</dbReference>
<evidence type="ECO:0000259" key="4">
    <source>
        <dbReference type="Pfam" id="PF17853"/>
    </source>
</evidence>
<dbReference type="Proteomes" id="UP000037784">
    <property type="component" value="Unassembled WGS sequence"/>
</dbReference>
<comment type="caution">
    <text evidence="5">The sequence shown here is derived from an EMBL/GenBank/DDBJ whole genome shotgun (WGS) entry which is preliminary data.</text>
</comment>
<evidence type="ECO:0000259" key="3">
    <source>
        <dbReference type="Pfam" id="PF13556"/>
    </source>
</evidence>
<dbReference type="Pfam" id="PF17853">
    <property type="entry name" value="GGDEF_2"/>
    <property type="match status" value="1"/>
</dbReference>
<dbReference type="Pfam" id="PF07905">
    <property type="entry name" value="PucR"/>
    <property type="match status" value="1"/>
</dbReference>
<evidence type="ECO:0000313" key="5">
    <source>
        <dbReference type="EMBL" id="GAP62410.1"/>
    </source>
</evidence>
<dbReference type="PANTHER" id="PTHR33744:SF1">
    <property type="entry name" value="DNA-BINDING TRANSCRIPTIONAL ACTIVATOR ADER"/>
    <property type="match status" value="1"/>
</dbReference>
<comment type="similarity">
    <text evidence="1">Belongs to the CdaR family.</text>
</comment>
<dbReference type="InterPro" id="IPR012914">
    <property type="entry name" value="PucR_dom"/>
</dbReference>
<dbReference type="PANTHER" id="PTHR33744">
    <property type="entry name" value="CARBOHYDRATE DIACID REGULATOR"/>
    <property type="match status" value="1"/>
</dbReference>
<evidence type="ECO:0000256" key="1">
    <source>
        <dbReference type="ARBA" id="ARBA00006754"/>
    </source>
</evidence>
<evidence type="ECO:0008006" key="9">
    <source>
        <dbReference type="Google" id="ProtNLM"/>
    </source>
</evidence>
<evidence type="ECO:0000313" key="8">
    <source>
        <dbReference type="Proteomes" id="UP000050502"/>
    </source>
</evidence>
<gene>
    <name evidence="5" type="ORF">ARMA_0833</name>
    <name evidence="6" type="ORF">SE16_05275</name>
</gene>
<evidence type="ECO:0000313" key="7">
    <source>
        <dbReference type="Proteomes" id="UP000037784"/>
    </source>
</evidence>
<proteinExistence type="inferred from homology"/>
<sequence>MPSSELVTQTMRDVWRLALPLGTRLVAGRIGLVRSVRWVRTSNPTLPLFPELNADELAILDMRAARTINPLLRLERVVHALAEIPVSGLAVNSEVDESALRAAEQNGLPLFILPAGEDLQRTARAVVRLLIDREIQEETRSAELLRRFTALLAHEEGLDAVLQALATFTGHLVELSVGGETLRHAPPHMDAPHSPITWPVYTHALHDNDGATIATLRLFNTNADNFDRLTQLAVEQAATALSLELSKLRAISAVQHAIHADILDAITAREDPDIIRARARGLGYEIDGAHLVILAATPTETQWDLWARRIRDLAARHNWNALTINRPDRLAILLGTENAARFVGLNEWLDACRAAWNGQPLTLAVSEVRQGLDGLRDALTQAEDTLALGVRLFGHGQTFRYTAMGLYRLFRHLDGNPELFEFYAQTIAPLIAYDREHNTDLLHTLETILAHRGNISRTAAALHLHRNSLAYRLQRIKDITHLDPLDPEDAFRFHLALYLRPLVEPHLHTPD</sequence>